<reference evidence="4 5" key="1">
    <citation type="submission" date="2018-01" db="EMBL/GenBank/DDBJ databases">
        <title>The draft genome sequence of Cohaesibacter sp. H1304.</title>
        <authorList>
            <person name="Wang N.-N."/>
            <person name="Du Z.-J."/>
        </authorList>
    </citation>
    <scope>NUCLEOTIDE SEQUENCE [LARGE SCALE GENOMIC DNA]</scope>
    <source>
        <strain evidence="4 5">H1304</strain>
    </source>
</reference>
<keyword evidence="2 4" id="KW-0808">Transferase</keyword>
<proteinExistence type="predicted"/>
<protein>
    <submittedName>
        <fullName evidence="4">SAM-dependent methyltransferase</fullName>
    </submittedName>
</protein>
<dbReference type="OrthoDB" id="9795085at2"/>
<dbReference type="GO" id="GO:0008168">
    <property type="term" value="F:methyltransferase activity"/>
    <property type="evidence" value="ECO:0007669"/>
    <property type="project" value="UniProtKB-KW"/>
</dbReference>
<dbReference type="Pfam" id="PF13649">
    <property type="entry name" value="Methyltransf_25"/>
    <property type="match status" value="1"/>
</dbReference>
<dbReference type="Proteomes" id="UP000234881">
    <property type="component" value="Unassembled WGS sequence"/>
</dbReference>
<feature type="domain" description="Methyltransferase" evidence="3">
    <location>
        <begin position="56"/>
        <end position="154"/>
    </location>
</feature>
<keyword evidence="1 4" id="KW-0489">Methyltransferase</keyword>
<dbReference type="Gene3D" id="3.40.50.150">
    <property type="entry name" value="Vaccinia Virus protein VP39"/>
    <property type="match status" value="1"/>
</dbReference>
<dbReference type="GO" id="GO:0032259">
    <property type="term" value="P:methylation"/>
    <property type="evidence" value="ECO:0007669"/>
    <property type="project" value="UniProtKB-KW"/>
</dbReference>
<dbReference type="RefSeq" id="WP_101534420.1">
    <property type="nucleotide sequence ID" value="NZ_PKUQ01000024.1"/>
</dbReference>
<dbReference type="InterPro" id="IPR029063">
    <property type="entry name" value="SAM-dependent_MTases_sf"/>
</dbReference>
<dbReference type="EMBL" id="PKUQ01000024">
    <property type="protein sequence ID" value="PLW76609.1"/>
    <property type="molecule type" value="Genomic_DNA"/>
</dbReference>
<comment type="caution">
    <text evidence="4">The sequence shown here is derived from an EMBL/GenBank/DDBJ whole genome shotgun (WGS) entry which is preliminary data.</text>
</comment>
<evidence type="ECO:0000313" key="4">
    <source>
        <dbReference type="EMBL" id="PLW76609.1"/>
    </source>
</evidence>
<gene>
    <name evidence="4" type="ORF">C0081_13735</name>
</gene>
<evidence type="ECO:0000313" key="5">
    <source>
        <dbReference type="Proteomes" id="UP000234881"/>
    </source>
</evidence>
<evidence type="ECO:0000259" key="3">
    <source>
        <dbReference type="Pfam" id="PF13649"/>
    </source>
</evidence>
<sequence>MTETKGPVPSERINQAQSLLKRWDAQQTGFIRHRDLRFESMVTVIRNICQNKKPRVLDLACGPGSLIELLLEFFPDIEIVGIDKDPLLIAIAKDVFGEDDRVSLLEVDLDSPSWMAEISGEFDAVVSTTALHWLEPHILSRVYFEIANLIRLGGVFMNGDHLQYDEHAQSTFTRIAKQDDKDAQSASFDHGVDNWDQWWETAEAVPNYACAVSKRKVIWENKNSATPKVTLGYHLETLRSAGFSQTGTVWQYLDDYVLAAFR</sequence>
<evidence type="ECO:0000256" key="2">
    <source>
        <dbReference type="ARBA" id="ARBA00022679"/>
    </source>
</evidence>
<evidence type="ECO:0000256" key="1">
    <source>
        <dbReference type="ARBA" id="ARBA00022603"/>
    </source>
</evidence>
<accession>A0A2N5XQ01</accession>
<dbReference type="InterPro" id="IPR041698">
    <property type="entry name" value="Methyltransf_25"/>
</dbReference>
<dbReference type="SUPFAM" id="SSF53335">
    <property type="entry name" value="S-adenosyl-L-methionine-dependent methyltransferases"/>
    <property type="match status" value="1"/>
</dbReference>
<name>A0A2N5XQ01_9HYPH</name>
<dbReference type="CDD" id="cd02440">
    <property type="entry name" value="AdoMet_MTases"/>
    <property type="match status" value="1"/>
</dbReference>
<dbReference type="AlphaFoldDB" id="A0A2N5XQ01"/>
<organism evidence="4 5">
    <name type="scientific">Cohaesibacter celericrescens</name>
    <dbReference type="NCBI Taxonomy" id="2067669"/>
    <lineage>
        <taxon>Bacteria</taxon>
        <taxon>Pseudomonadati</taxon>
        <taxon>Pseudomonadota</taxon>
        <taxon>Alphaproteobacteria</taxon>
        <taxon>Hyphomicrobiales</taxon>
        <taxon>Cohaesibacteraceae</taxon>
    </lineage>
</organism>
<dbReference type="PANTHER" id="PTHR43861:SF1">
    <property type="entry name" value="TRANS-ACONITATE 2-METHYLTRANSFERASE"/>
    <property type="match status" value="1"/>
</dbReference>
<dbReference type="PANTHER" id="PTHR43861">
    <property type="entry name" value="TRANS-ACONITATE 2-METHYLTRANSFERASE-RELATED"/>
    <property type="match status" value="1"/>
</dbReference>
<keyword evidence="5" id="KW-1185">Reference proteome</keyword>